<name>X1F4B2_9ZZZZ</name>
<accession>X1F4B2</accession>
<feature type="non-terminal residue" evidence="1">
    <location>
        <position position="1"/>
    </location>
</feature>
<dbReference type="InterPro" id="IPR051200">
    <property type="entry name" value="Host-pathogen_enzymatic-act"/>
</dbReference>
<proteinExistence type="predicted"/>
<dbReference type="EMBL" id="BART01035560">
    <property type="protein sequence ID" value="GAH15628.1"/>
    <property type="molecule type" value="Genomic_DNA"/>
</dbReference>
<sequence length="189" mass="20771">PFIDKGVLASVFMGLAISPDNQTVYVAGGQENKVFLFDVTTGEQKGSIDCSYKSENIDYTHGYIGDLRLSKDGNTIYAVDQIGFRMVVLDTRAKILKHSVPVGRYPFGICLSPDEKKVYVANVGMFEYGWIKENNDDDAKIKPIDYPAFAYGSKEMKTGIQNDTVSIPGLGDLNAIEAFSVFAISLENT</sequence>
<protein>
    <recommendedName>
        <fullName evidence="2">SMP-30/Gluconolactonase/LRE-like region domain-containing protein</fullName>
    </recommendedName>
</protein>
<dbReference type="PANTHER" id="PTHR47197:SF3">
    <property type="entry name" value="DIHYDRO-HEME D1 DEHYDROGENASE"/>
    <property type="match status" value="1"/>
</dbReference>
<dbReference type="InterPro" id="IPR011044">
    <property type="entry name" value="Quino_amine_DH_bsu"/>
</dbReference>
<comment type="caution">
    <text evidence="1">The sequence shown here is derived from an EMBL/GenBank/DDBJ whole genome shotgun (WGS) entry which is preliminary data.</text>
</comment>
<evidence type="ECO:0008006" key="2">
    <source>
        <dbReference type="Google" id="ProtNLM"/>
    </source>
</evidence>
<organism evidence="1">
    <name type="scientific">marine sediment metagenome</name>
    <dbReference type="NCBI Taxonomy" id="412755"/>
    <lineage>
        <taxon>unclassified sequences</taxon>
        <taxon>metagenomes</taxon>
        <taxon>ecological metagenomes</taxon>
    </lineage>
</organism>
<dbReference type="InterPro" id="IPR015943">
    <property type="entry name" value="WD40/YVTN_repeat-like_dom_sf"/>
</dbReference>
<feature type="non-terminal residue" evidence="1">
    <location>
        <position position="189"/>
    </location>
</feature>
<dbReference type="PANTHER" id="PTHR47197">
    <property type="entry name" value="PROTEIN NIRF"/>
    <property type="match status" value="1"/>
</dbReference>
<evidence type="ECO:0000313" key="1">
    <source>
        <dbReference type="EMBL" id="GAH15628.1"/>
    </source>
</evidence>
<reference evidence="1" key="1">
    <citation type="journal article" date="2014" name="Front. Microbiol.">
        <title>High frequency of phylogenetically diverse reductive dehalogenase-homologous genes in deep subseafloor sedimentary metagenomes.</title>
        <authorList>
            <person name="Kawai M."/>
            <person name="Futagami T."/>
            <person name="Toyoda A."/>
            <person name="Takaki Y."/>
            <person name="Nishi S."/>
            <person name="Hori S."/>
            <person name="Arai W."/>
            <person name="Tsubouchi T."/>
            <person name="Morono Y."/>
            <person name="Uchiyama I."/>
            <person name="Ito T."/>
            <person name="Fujiyama A."/>
            <person name="Inagaki F."/>
            <person name="Takami H."/>
        </authorList>
    </citation>
    <scope>NUCLEOTIDE SEQUENCE</scope>
    <source>
        <strain evidence="1">Expedition CK06-06</strain>
    </source>
</reference>
<gene>
    <name evidence="1" type="ORF">S01H4_60340</name>
</gene>
<dbReference type="SUPFAM" id="SSF50969">
    <property type="entry name" value="YVTN repeat-like/Quinoprotein amine dehydrogenase"/>
    <property type="match status" value="1"/>
</dbReference>
<dbReference type="AlphaFoldDB" id="X1F4B2"/>
<dbReference type="Gene3D" id="2.130.10.10">
    <property type="entry name" value="YVTN repeat-like/Quinoprotein amine dehydrogenase"/>
    <property type="match status" value="1"/>
</dbReference>